<sequence length="311" mass="36489">MDRFCYVYDILAAEYAPPDVYECEDEPGVFCGNYPYEVNHFIDMADGRIPNDFPCPYEKFRSDGDISGIVDAYNERIDELNARPKETDAEAKPKKYDRIDIEALYYAVMFVYYLTERKCTDVQRSPGTIRQQLQNLRDHLSEARRFTIVTERLKTEEKDGQKTYSYVKDKPLEISGQTLIENLTRSVDKLLEMDCLPSRYKYDDEHEPTLDIIEIDIFAKEDRVTYAPTRKAKVAMDMLKYLFSNLNLPDLRARKCLDVSEFDEKDERSYSINRLIAVSLNLMRYSDRRSEDLIKSLSKYKNFDPNTLEGL</sequence>
<name>A0A940DSC6_9BACT</name>
<evidence type="ECO:0000313" key="1">
    <source>
        <dbReference type="EMBL" id="MBO8482901.1"/>
    </source>
</evidence>
<protein>
    <submittedName>
        <fullName evidence="1">Uncharacterized protein</fullName>
    </submittedName>
</protein>
<evidence type="ECO:0000313" key="2">
    <source>
        <dbReference type="Proteomes" id="UP000725002"/>
    </source>
</evidence>
<comment type="caution">
    <text evidence="1">The sequence shown here is derived from an EMBL/GenBank/DDBJ whole genome shotgun (WGS) entry which is preliminary data.</text>
</comment>
<dbReference type="EMBL" id="JADILV010000012">
    <property type="protein sequence ID" value="MBO8482901.1"/>
    <property type="molecule type" value="Genomic_DNA"/>
</dbReference>
<reference evidence="1" key="1">
    <citation type="submission" date="2020-10" db="EMBL/GenBank/DDBJ databases">
        <authorList>
            <person name="Gilroy R."/>
        </authorList>
    </citation>
    <scope>NUCLEOTIDE SEQUENCE</scope>
    <source>
        <strain evidence="1">G3-8215</strain>
    </source>
</reference>
<organism evidence="1 2">
    <name type="scientific">Candidatus Cryptobacteroides avicola</name>
    <dbReference type="NCBI Taxonomy" id="2840757"/>
    <lineage>
        <taxon>Bacteria</taxon>
        <taxon>Pseudomonadati</taxon>
        <taxon>Bacteroidota</taxon>
        <taxon>Bacteroidia</taxon>
        <taxon>Bacteroidales</taxon>
        <taxon>Candidatus Cryptobacteroides</taxon>
    </lineage>
</organism>
<dbReference type="Proteomes" id="UP000725002">
    <property type="component" value="Unassembled WGS sequence"/>
</dbReference>
<gene>
    <name evidence="1" type="ORF">IAB75_02120</name>
</gene>
<proteinExistence type="predicted"/>
<accession>A0A940DSC6</accession>
<reference evidence="1" key="2">
    <citation type="journal article" date="2021" name="PeerJ">
        <title>Extensive microbial diversity within the chicken gut microbiome revealed by metagenomics and culture.</title>
        <authorList>
            <person name="Gilroy R."/>
            <person name="Ravi A."/>
            <person name="Getino M."/>
            <person name="Pursley I."/>
            <person name="Horton D.L."/>
            <person name="Alikhan N.F."/>
            <person name="Baker D."/>
            <person name="Gharbi K."/>
            <person name="Hall N."/>
            <person name="Watson M."/>
            <person name="Adriaenssens E.M."/>
            <person name="Foster-Nyarko E."/>
            <person name="Jarju S."/>
            <person name="Secka A."/>
            <person name="Antonio M."/>
            <person name="Oren A."/>
            <person name="Chaudhuri R.R."/>
            <person name="La Ragione R."/>
            <person name="Hildebrand F."/>
            <person name="Pallen M.J."/>
        </authorList>
    </citation>
    <scope>NUCLEOTIDE SEQUENCE</scope>
    <source>
        <strain evidence="1">G3-8215</strain>
    </source>
</reference>
<dbReference type="AlphaFoldDB" id="A0A940DSC6"/>